<feature type="region of interest" description="Disordered" evidence="1">
    <location>
        <begin position="23"/>
        <end position="57"/>
    </location>
</feature>
<protein>
    <submittedName>
        <fullName evidence="2">DUF3306 domain-containing protein</fullName>
    </submittedName>
</protein>
<dbReference type="RefSeq" id="WP_377170283.1">
    <property type="nucleotide sequence ID" value="NZ_JBHTJC010000002.1"/>
</dbReference>
<comment type="caution">
    <text evidence="2">The sequence shown here is derived from an EMBL/GenBank/DDBJ whole genome shotgun (WGS) entry which is preliminary data.</text>
</comment>
<evidence type="ECO:0000313" key="2">
    <source>
        <dbReference type="EMBL" id="MFH0254240.1"/>
    </source>
</evidence>
<feature type="compositionally biased region" description="Basic and acidic residues" evidence="1">
    <location>
        <begin position="189"/>
        <end position="198"/>
    </location>
</feature>
<reference evidence="2 3" key="1">
    <citation type="submission" date="2024-10" db="EMBL/GenBank/DDBJ databases">
        <authorList>
            <person name="Yang X.-N."/>
        </authorList>
    </citation>
    <scope>NUCLEOTIDE SEQUENCE [LARGE SCALE GENOMIC DNA]</scope>
    <source>
        <strain evidence="2 3">CAU 1059</strain>
    </source>
</reference>
<feature type="region of interest" description="Disordered" evidence="1">
    <location>
        <begin position="150"/>
        <end position="216"/>
    </location>
</feature>
<feature type="compositionally biased region" description="Basic and acidic residues" evidence="1">
    <location>
        <begin position="42"/>
        <end position="55"/>
    </location>
</feature>
<gene>
    <name evidence="2" type="ORF">ACGRVM_10065</name>
</gene>
<accession>A0ABW7I7S7</accession>
<feature type="compositionally biased region" description="Basic residues" evidence="1">
    <location>
        <begin position="207"/>
        <end position="216"/>
    </location>
</feature>
<keyword evidence="3" id="KW-1185">Reference proteome</keyword>
<proteinExistence type="predicted"/>
<name>A0ABW7I7S7_9RHOB</name>
<dbReference type="Pfam" id="PF11748">
    <property type="entry name" value="DUF3306"/>
    <property type="match status" value="1"/>
</dbReference>
<evidence type="ECO:0000313" key="3">
    <source>
        <dbReference type="Proteomes" id="UP001607157"/>
    </source>
</evidence>
<evidence type="ECO:0000256" key="1">
    <source>
        <dbReference type="SAM" id="MobiDB-lite"/>
    </source>
</evidence>
<dbReference type="Proteomes" id="UP001607157">
    <property type="component" value="Unassembled WGS sequence"/>
</dbReference>
<dbReference type="EMBL" id="JBIHMM010000002">
    <property type="protein sequence ID" value="MFH0254240.1"/>
    <property type="molecule type" value="Genomic_DNA"/>
</dbReference>
<organism evidence="2 3">
    <name type="scientific">Roseovarius aquimarinus</name>
    <dbReference type="NCBI Taxonomy" id="1229156"/>
    <lineage>
        <taxon>Bacteria</taxon>
        <taxon>Pseudomonadati</taxon>
        <taxon>Pseudomonadota</taxon>
        <taxon>Alphaproteobacteria</taxon>
        <taxon>Rhodobacterales</taxon>
        <taxon>Roseobacteraceae</taxon>
        <taxon>Roseovarius</taxon>
    </lineage>
</organism>
<feature type="compositionally biased region" description="Acidic residues" evidence="1">
    <location>
        <begin position="160"/>
        <end position="176"/>
    </location>
</feature>
<dbReference type="InterPro" id="IPR021735">
    <property type="entry name" value="DUF3306"/>
</dbReference>
<feature type="compositionally biased region" description="Basic and acidic residues" evidence="1">
    <location>
        <begin position="23"/>
        <end position="35"/>
    </location>
</feature>
<sequence>MSGSDETREGGFFSGWSRRKLAAKREEARQARPPEDEAPEEAEARAALEEASREEALDEEAIAALPSLDSLKAGSDIKPFLAPGIPAKLKNAALRRMWSVTPGVRDYSDPAVDYAWDWNAPGGVPGGGGALTETGVARMVKDLIGGKPEAEAIADAPQGEAEDEETLEIAEAEPAEPPEAVRRSAPAKASEDERKTPAREVAQATQPRRHGGAVPE</sequence>